<organism evidence="2 3">
    <name type="scientific">Eikenella corrodens</name>
    <dbReference type="NCBI Taxonomy" id="539"/>
    <lineage>
        <taxon>Bacteria</taxon>
        <taxon>Pseudomonadati</taxon>
        <taxon>Pseudomonadota</taxon>
        <taxon>Betaproteobacteria</taxon>
        <taxon>Neisseriales</taxon>
        <taxon>Neisseriaceae</taxon>
        <taxon>Eikenella</taxon>
    </lineage>
</organism>
<evidence type="ECO:0000259" key="1">
    <source>
        <dbReference type="Pfam" id="PF01381"/>
    </source>
</evidence>
<sequence>MKPRTLVANIKKKGLSNEAIAKNIGCSTAYVAKLNNGTRTTPSYIVMDKLRALYAEIFGAAP</sequence>
<dbReference type="EMBL" id="CP034670">
    <property type="protein sequence ID" value="AZR58593.1"/>
    <property type="molecule type" value="Genomic_DNA"/>
</dbReference>
<dbReference type="OrthoDB" id="9809730at2"/>
<dbReference type="Proteomes" id="UP000282435">
    <property type="component" value="Chromosome"/>
</dbReference>
<proteinExistence type="predicted"/>
<dbReference type="InterPro" id="IPR010982">
    <property type="entry name" value="Lambda_DNA-bd_dom_sf"/>
</dbReference>
<dbReference type="Gene3D" id="1.10.260.40">
    <property type="entry name" value="lambda repressor-like DNA-binding domains"/>
    <property type="match status" value="1"/>
</dbReference>
<accession>A0A3S9SGG7</accession>
<evidence type="ECO:0000313" key="3">
    <source>
        <dbReference type="Proteomes" id="UP000282435"/>
    </source>
</evidence>
<evidence type="ECO:0000313" key="2">
    <source>
        <dbReference type="EMBL" id="AZR58593.1"/>
    </source>
</evidence>
<dbReference type="CDD" id="cd00093">
    <property type="entry name" value="HTH_XRE"/>
    <property type="match status" value="1"/>
</dbReference>
<reference evidence="2 3" key="1">
    <citation type="submission" date="2018-12" db="EMBL/GenBank/DDBJ databases">
        <title>Genome sequencing of Eikenella corrodens KCOM 3110 (= JS217).</title>
        <authorList>
            <person name="Koo J.-K."/>
            <person name="Park S.-N."/>
            <person name="Lim Y.K."/>
        </authorList>
    </citation>
    <scope>NUCLEOTIDE SEQUENCE [LARGE SCALE GENOMIC DNA]</scope>
    <source>
        <strain evidence="2 3">KCOM 3110</strain>
    </source>
</reference>
<dbReference type="AlphaFoldDB" id="A0A3S9SGG7"/>
<feature type="domain" description="HTH cro/C1-type" evidence="1">
    <location>
        <begin position="11"/>
        <end position="50"/>
    </location>
</feature>
<dbReference type="Pfam" id="PF01381">
    <property type="entry name" value="HTH_3"/>
    <property type="match status" value="1"/>
</dbReference>
<dbReference type="SUPFAM" id="SSF47413">
    <property type="entry name" value="lambda repressor-like DNA-binding domains"/>
    <property type="match status" value="1"/>
</dbReference>
<gene>
    <name evidence="2" type="ORF">ELB75_00155</name>
</gene>
<dbReference type="RefSeq" id="WP_126982164.1">
    <property type="nucleotide sequence ID" value="NZ_CP034670.1"/>
</dbReference>
<name>A0A3S9SGG7_EIKCO</name>
<dbReference type="GO" id="GO:0003677">
    <property type="term" value="F:DNA binding"/>
    <property type="evidence" value="ECO:0007669"/>
    <property type="project" value="InterPro"/>
</dbReference>
<dbReference type="InterPro" id="IPR001387">
    <property type="entry name" value="Cro/C1-type_HTH"/>
</dbReference>
<protein>
    <submittedName>
        <fullName evidence="2">XRE family transcriptional regulator</fullName>
    </submittedName>
</protein>